<dbReference type="EMBL" id="LACB01000163">
    <property type="protein sequence ID" value="KAJ9487368.1"/>
    <property type="molecule type" value="Genomic_DNA"/>
</dbReference>
<evidence type="ECO:0000313" key="4">
    <source>
        <dbReference type="Proteomes" id="UP001227192"/>
    </source>
</evidence>
<dbReference type="SUPFAM" id="SSF56112">
    <property type="entry name" value="Protein kinase-like (PK-like)"/>
    <property type="match status" value="1"/>
</dbReference>
<dbReference type="Gene3D" id="3.90.1200.10">
    <property type="match status" value="1"/>
</dbReference>
<comment type="caution">
    <text evidence="3">The sequence shown here is derived from an EMBL/GenBank/DDBJ whole genome shotgun (WGS) entry which is preliminary data.</text>
</comment>
<keyword evidence="4" id="KW-1185">Reference proteome</keyword>
<dbReference type="InterPro" id="IPR002575">
    <property type="entry name" value="Aminoglycoside_PTrfase"/>
</dbReference>
<evidence type="ECO:0000313" key="3">
    <source>
        <dbReference type="EMBL" id="KAJ9487368.1"/>
    </source>
</evidence>
<feature type="compositionally biased region" description="Low complexity" evidence="1">
    <location>
        <begin position="283"/>
        <end position="292"/>
    </location>
</feature>
<dbReference type="InterPro" id="IPR051678">
    <property type="entry name" value="AGP_Transferase"/>
</dbReference>
<reference evidence="3" key="2">
    <citation type="journal article" date="2016" name="Fungal Biol.">
        <title>Ochratoxin A production by Penicillium thymicola.</title>
        <authorList>
            <person name="Nguyen H.D.T."/>
            <person name="McMullin D.R."/>
            <person name="Ponomareva E."/>
            <person name="Riley R."/>
            <person name="Pomraning K.R."/>
            <person name="Baker S.E."/>
            <person name="Seifert K.A."/>
        </authorList>
    </citation>
    <scope>NUCLEOTIDE SEQUENCE</scope>
    <source>
        <strain evidence="3">DAOM 180753</strain>
    </source>
</reference>
<dbReference type="PANTHER" id="PTHR21310">
    <property type="entry name" value="AMINOGLYCOSIDE PHOSPHOTRANSFERASE-RELATED-RELATED"/>
    <property type="match status" value="1"/>
</dbReference>
<dbReference type="Pfam" id="PF01636">
    <property type="entry name" value="APH"/>
    <property type="match status" value="1"/>
</dbReference>
<proteinExistence type="predicted"/>
<dbReference type="PANTHER" id="PTHR21310:SF13">
    <property type="entry name" value="AMINOGLYCOSIDE PHOSPHOTRANSFERASE DOMAIN-CONTAINING PROTEIN"/>
    <property type="match status" value="1"/>
</dbReference>
<accession>A0AAI9TIK1</accession>
<protein>
    <recommendedName>
        <fullName evidence="2">Aminoglycoside phosphotransferase domain-containing protein</fullName>
    </recommendedName>
</protein>
<feature type="domain" description="Aminoglycoside phosphotransferase" evidence="2">
    <location>
        <begin position="128"/>
        <end position="436"/>
    </location>
</feature>
<dbReference type="Proteomes" id="UP001227192">
    <property type="component" value="Unassembled WGS sequence"/>
</dbReference>
<feature type="region of interest" description="Disordered" evidence="1">
    <location>
        <begin position="279"/>
        <end position="310"/>
    </location>
</feature>
<dbReference type="AlphaFoldDB" id="A0AAI9TIK1"/>
<reference evidence="3" key="1">
    <citation type="submission" date="2015-06" db="EMBL/GenBank/DDBJ databases">
        <authorList>
            <person name="Nguyen H."/>
        </authorList>
    </citation>
    <scope>NUCLEOTIDE SEQUENCE</scope>
    <source>
        <strain evidence="3">DAOM 180753</strain>
    </source>
</reference>
<gene>
    <name evidence="3" type="ORF">VN97_g5945</name>
</gene>
<evidence type="ECO:0000259" key="2">
    <source>
        <dbReference type="Pfam" id="PF01636"/>
    </source>
</evidence>
<sequence length="559" mass="63432">MFVSFHTCRLVLSLSSIINNIDPTIQHIVVLRDLIYLLVDFNSIQKGEYCFHRGLGHTSQGRQKRGFLDYSVTIPKMRSLELQESQFHGLMWEERLFSSEPRWTVEPDTGAIKQTIQSLRPSSTVEVTFLAQGGFNKIYNVSMDDEAFIMRISLPVDPHYKVASEVATMDWVCRITSLPIPRVIIHQPSRDNQIGFEWMLMTKLPGKPFGEIYQSLSFNVKARLVRELAASSACLFRNQLCGIGNIYGEPSVVENPTSSEQIPRPGKLVDPEISVLVNESDSDGSSTSMGKSSEARFNLPDKGSSDGAPPDVGRIVSMQFFWDSHIHQYVHRGPFRSSKDWITARLLFNENDCYSALDKHSAGDPVDSDDEAEVEDATRTLQIIENLKSLLPLVFPTDDDDHPEPSMIFHHDLSRHNILVDNSGELTGVLDWECVSAVPLWKACSYPSFLEGRPRRSEPIPESYEPDANGEPNELYSEHLWQYETTLLRGIFMDEMRRLDAGWVEVFDKSQVKRDFDCAVQECEREFSARYINAWIKDITAGISNPPTLHDRIYSLSGL</sequence>
<dbReference type="InterPro" id="IPR011009">
    <property type="entry name" value="Kinase-like_dom_sf"/>
</dbReference>
<evidence type="ECO:0000256" key="1">
    <source>
        <dbReference type="SAM" id="MobiDB-lite"/>
    </source>
</evidence>
<name>A0AAI9TIK1_PENTH</name>
<organism evidence="3 4">
    <name type="scientific">Penicillium thymicola</name>
    <dbReference type="NCBI Taxonomy" id="293382"/>
    <lineage>
        <taxon>Eukaryota</taxon>
        <taxon>Fungi</taxon>
        <taxon>Dikarya</taxon>
        <taxon>Ascomycota</taxon>
        <taxon>Pezizomycotina</taxon>
        <taxon>Eurotiomycetes</taxon>
        <taxon>Eurotiomycetidae</taxon>
        <taxon>Eurotiales</taxon>
        <taxon>Aspergillaceae</taxon>
        <taxon>Penicillium</taxon>
    </lineage>
</organism>